<gene>
    <name evidence="1" type="ORF">L916_20378</name>
</gene>
<evidence type="ECO:0000313" key="1">
    <source>
        <dbReference type="EMBL" id="ETL25830.1"/>
    </source>
</evidence>
<dbReference type="AlphaFoldDB" id="W2HV61"/>
<protein>
    <recommendedName>
        <fullName evidence="2">PiggyBac transposable element-derived protein domain-containing protein</fullName>
    </recommendedName>
</protein>
<dbReference type="EMBL" id="KI676405">
    <property type="protein sequence ID" value="ETL25830.1"/>
    <property type="molecule type" value="Genomic_DNA"/>
</dbReference>
<sequence>MAVVNGFILHRLAMKHKGERVPTHVEYMRRLHIKLLTVTSDSFRTNQYGEDLANTPLQTREHVLHSTKELYEAKYGKRKGDKKSR</sequence>
<dbReference type="Proteomes" id="UP000053864">
    <property type="component" value="Unassembled WGS sequence"/>
</dbReference>
<evidence type="ECO:0008006" key="2">
    <source>
        <dbReference type="Google" id="ProtNLM"/>
    </source>
</evidence>
<name>W2HV61_PHYNI</name>
<proteinExistence type="predicted"/>
<organism evidence="1">
    <name type="scientific">Phytophthora nicotianae</name>
    <name type="common">Potato buckeye rot agent</name>
    <name type="synonym">Phytophthora parasitica</name>
    <dbReference type="NCBI Taxonomy" id="4792"/>
    <lineage>
        <taxon>Eukaryota</taxon>
        <taxon>Sar</taxon>
        <taxon>Stramenopiles</taxon>
        <taxon>Oomycota</taxon>
        <taxon>Peronosporomycetes</taxon>
        <taxon>Peronosporales</taxon>
        <taxon>Peronosporaceae</taxon>
        <taxon>Phytophthora</taxon>
    </lineage>
</organism>
<reference evidence="1" key="1">
    <citation type="submission" date="2013-11" db="EMBL/GenBank/DDBJ databases">
        <title>The Genome Sequence of Phytophthora parasitica CJ05E6.</title>
        <authorList>
            <consortium name="The Broad Institute Genomics Platform"/>
            <person name="Russ C."/>
            <person name="Tyler B."/>
            <person name="Panabieres F."/>
            <person name="Shan W."/>
            <person name="Tripathy S."/>
            <person name="Grunwald N."/>
            <person name="Machado M."/>
            <person name="Johnson C.S."/>
            <person name="Arredondo F."/>
            <person name="Hong C."/>
            <person name="Coffey M."/>
            <person name="Young S.K."/>
            <person name="Zeng Q."/>
            <person name="Gargeya S."/>
            <person name="Fitzgerald M."/>
            <person name="Abouelleil A."/>
            <person name="Alvarado L."/>
            <person name="Chapman S.B."/>
            <person name="Gainer-Dewar J."/>
            <person name="Goldberg J."/>
            <person name="Griggs A."/>
            <person name="Gujja S."/>
            <person name="Hansen M."/>
            <person name="Howarth C."/>
            <person name="Imamovic A."/>
            <person name="Ireland A."/>
            <person name="Larimer J."/>
            <person name="McCowan C."/>
            <person name="Murphy C."/>
            <person name="Pearson M."/>
            <person name="Poon T.W."/>
            <person name="Priest M."/>
            <person name="Roberts A."/>
            <person name="Saif S."/>
            <person name="Shea T."/>
            <person name="Sykes S."/>
            <person name="Wortman J."/>
            <person name="Nusbaum C."/>
            <person name="Birren B."/>
        </authorList>
    </citation>
    <scope>NUCLEOTIDE SEQUENCE [LARGE SCALE GENOMIC DNA]</scope>
    <source>
        <strain evidence="1">CJ05E6</strain>
    </source>
</reference>
<accession>W2HV61</accession>